<comment type="similarity">
    <text evidence="1">Belongs to the peptidase S1 family.</text>
</comment>
<keyword evidence="7" id="KW-1185">Reference proteome</keyword>
<dbReference type="SMART" id="SM00020">
    <property type="entry name" value="Tryp_SPc"/>
    <property type="match status" value="1"/>
</dbReference>
<name>A0A9N8DYG1_9STRA</name>
<dbReference type="EMBL" id="CAICTM010000451">
    <property type="protein sequence ID" value="CAB9510774.1"/>
    <property type="molecule type" value="Genomic_DNA"/>
</dbReference>
<dbReference type="PRINTS" id="PR00722">
    <property type="entry name" value="CHYMOTRYPSIN"/>
</dbReference>
<evidence type="ECO:0000256" key="4">
    <source>
        <dbReference type="SAM" id="SignalP"/>
    </source>
</evidence>
<dbReference type="Gene3D" id="2.40.10.10">
    <property type="entry name" value="Trypsin-like serine proteases"/>
    <property type="match status" value="1"/>
</dbReference>
<accession>A0A9N8DYG1</accession>
<dbReference type="PROSITE" id="PS50240">
    <property type="entry name" value="TRYPSIN_DOM"/>
    <property type="match status" value="1"/>
</dbReference>
<dbReference type="CDD" id="cd00190">
    <property type="entry name" value="Tryp_SPc"/>
    <property type="match status" value="1"/>
</dbReference>
<evidence type="ECO:0000313" key="6">
    <source>
        <dbReference type="EMBL" id="CAB9510774.1"/>
    </source>
</evidence>
<dbReference type="InterPro" id="IPR050430">
    <property type="entry name" value="Peptidase_S1"/>
</dbReference>
<comment type="caution">
    <text evidence="6">The sequence shown here is derived from an EMBL/GenBank/DDBJ whole genome shotgun (WGS) entry which is preliminary data.</text>
</comment>
<dbReference type="AlphaFoldDB" id="A0A9N8DYG1"/>
<organism evidence="6 7">
    <name type="scientific">Seminavis robusta</name>
    <dbReference type="NCBI Taxonomy" id="568900"/>
    <lineage>
        <taxon>Eukaryota</taxon>
        <taxon>Sar</taxon>
        <taxon>Stramenopiles</taxon>
        <taxon>Ochrophyta</taxon>
        <taxon>Bacillariophyta</taxon>
        <taxon>Bacillariophyceae</taxon>
        <taxon>Bacillariophycidae</taxon>
        <taxon>Naviculales</taxon>
        <taxon>Naviculaceae</taxon>
        <taxon>Seminavis</taxon>
    </lineage>
</organism>
<keyword evidence="3" id="KW-1015">Disulfide bond</keyword>
<dbReference type="OrthoDB" id="104223at2759"/>
<proteinExistence type="inferred from homology"/>
<keyword evidence="2" id="KW-0843">Virulence</keyword>
<dbReference type="InterPro" id="IPR009003">
    <property type="entry name" value="Peptidase_S1_PA"/>
</dbReference>
<dbReference type="PANTHER" id="PTHR24276:SF91">
    <property type="entry name" value="AT26814P-RELATED"/>
    <property type="match status" value="1"/>
</dbReference>
<evidence type="ECO:0000313" key="7">
    <source>
        <dbReference type="Proteomes" id="UP001153069"/>
    </source>
</evidence>
<dbReference type="InterPro" id="IPR001254">
    <property type="entry name" value="Trypsin_dom"/>
</dbReference>
<dbReference type="Pfam" id="PF00089">
    <property type="entry name" value="Trypsin"/>
    <property type="match status" value="1"/>
</dbReference>
<evidence type="ECO:0000256" key="3">
    <source>
        <dbReference type="ARBA" id="ARBA00023157"/>
    </source>
</evidence>
<gene>
    <name evidence="6" type="ORF">SEMRO_452_G145880.1</name>
</gene>
<dbReference type="InterPro" id="IPR001314">
    <property type="entry name" value="Peptidase_S1A"/>
</dbReference>
<evidence type="ECO:0000256" key="1">
    <source>
        <dbReference type="ARBA" id="ARBA00007664"/>
    </source>
</evidence>
<feature type="signal peptide" evidence="4">
    <location>
        <begin position="1"/>
        <end position="25"/>
    </location>
</feature>
<dbReference type="PANTHER" id="PTHR24276">
    <property type="entry name" value="POLYSERASE-RELATED"/>
    <property type="match status" value="1"/>
</dbReference>
<dbReference type="GO" id="GO:0004252">
    <property type="term" value="F:serine-type endopeptidase activity"/>
    <property type="evidence" value="ECO:0007669"/>
    <property type="project" value="InterPro"/>
</dbReference>
<dbReference type="GO" id="GO:0006508">
    <property type="term" value="P:proteolysis"/>
    <property type="evidence" value="ECO:0007669"/>
    <property type="project" value="InterPro"/>
</dbReference>
<evidence type="ECO:0000256" key="2">
    <source>
        <dbReference type="ARBA" id="ARBA00023026"/>
    </source>
</evidence>
<evidence type="ECO:0000259" key="5">
    <source>
        <dbReference type="PROSITE" id="PS50240"/>
    </source>
</evidence>
<dbReference type="Proteomes" id="UP001153069">
    <property type="component" value="Unassembled WGS sequence"/>
</dbReference>
<protein>
    <submittedName>
        <fullName evidence="6">Plasminogen</fullName>
    </submittedName>
</protein>
<dbReference type="SUPFAM" id="SSF50494">
    <property type="entry name" value="Trypsin-like serine proteases"/>
    <property type="match status" value="1"/>
</dbReference>
<feature type="chain" id="PRO_5040516185" evidence="4">
    <location>
        <begin position="26"/>
        <end position="448"/>
    </location>
</feature>
<feature type="domain" description="Peptidase S1" evidence="5">
    <location>
        <begin position="31"/>
        <end position="260"/>
    </location>
</feature>
<keyword evidence="4" id="KW-0732">Signal</keyword>
<sequence>MKNPKTLLSTLILAATLAGTTTVSAQSSERLDGGRDADPEQYPFYVSLELGCAGTLVAPDVVLTSSHCLADGAGINMNVTVKTENFPEFNESRSIVGISRHPKYLENSLGYDLAVLLLNAPVDGAIPVEINMNASLPMAGDNLTVIGFPSYTITTIGVNNTVTEIQYEVLQEGTIAALPDSACADAYGDVWQGNSTMLCAGNEEGGSVFNCADDRGSPLLDDENRMVGIVSLGSTCGKKDLPGIYMRASAFNDWIEYQICTLSADPPAFCEALLEYYFPYTVNSNNSILVTLPPPNNTNTPAPTDAPTEPAPKETVALRLEIHYDAYGIENSWMLRNSDEDEIIDEKKYYTVAPAGLSSTLYENLLPGNYSFIIQDYANDGICCDFGEGFVRLSQVYNGNVKTDDREIWYVQGNFEAQASVEFPLVPYDVGSNATTGTAVNKNESPNN</sequence>
<reference evidence="6" key="1">
    <citation type="submission" date="2020-06" db="EMBL/GenBank/DDBJ databases">
        <authorList>
            <consortium name="Plant Systems Biology data submission"/>
        </authorList>
    </citation>
    <scope>NUCLEOTIDE SEQUENCE</scope>
    <source>
        <strain evidence="6">D6</strain>
    </source>
</reference>
<dbReference type="InterPro" id="IPR043504">
    <property type="entry name" value="Peptidase_S1_PA_chymotrypsin"/>
</dbReference>